<evidence type="ECO:0000313" key="2">
    <source>
        <dbReference type="Proteomes" id="UP001057402"/>
    </source>
</evidence>
<name>A0ACB9R8K2_9MYRT</name>
<gene>
    <name evidence="1" type="ORF">MLD38_013095</name>
</gene>
<protein>
    <submittedName>
        <fullName evidence="1">Uncharacterized protein</fullName>
    </submittedName>
</protein>
<dbReference type="Proteomes" id="UP001057402">
    <property type="component" value="Chromosome 4"/>
</dbReference>
<keyword evidence="2" id="KW-1185">Reference proteome</keyword>
<organism evidence="1 2">
    <name type="scientific">Melastoma candidum</name>
    <dbReference type="NCBI Taxonomy" id="119954"/>
    <lineage>
        <taxon>Eukaryota</taxon>
        <taxon>Viridiplantae</taxon>
        <taxon>Streptophyta</taxon>
        <taxon>Embryophyta</taxon>
        <taxon>Tracheophyta</taxon>
        <taxon>Spermatophyta</taxon>
        <taxon>Magnoliopsida</taxon>
        <taxon>eudicotyledons</taxon>
        <taxon>Gunneridae</taxon>
        <taxon>Pentapetalae</taxon>
        <taxon>rosids</taxon>
        <taxon>malvids</taxon>
        <taxon>Myrtales</taxon>
        <taxon>Melastomataceae</taxon>
        <taxon>Melastomatoideae</taxon>
        <taxon>Melastomateae</taxon>
        <taxon>Melastoma</taxon>
    </lineage>
</organism>
<sequence>MAPHVSNGPRAAYINYMDLDLGVMEVNASIEDNGNDAVKTARAWGEKYFLGNYERLVRAKTIIDPENVFRNQQGIPPMSSGFGTANRELR</sequence>
<reference evidence="2" key="1">
    <citation type="journal article" date="2023" name="Front. Plant Sci.">
        <title>Chromosomal-level genome assembly of Melastoma candidum provides insights into trichome evolution.</title>
        <authorList>
            <person name="Zhong Y."/>
            <person name="Wu W."/>
            <person name="Sun C."/>
            <person name="Zou P."/>
            <person name="Liu Y."/>
            <person name="Dai S."/>
            <person name="Zhou R."/>
        </authorList>
    </citation>
    <scope>NUCLEOTIDE SEQUENCE [LARGE SCALE GENOMIC DNA]</scope>
</reference>
<accession>A0ACB9R8K2</accession>
<dbReference type="EMBL" id="CM042883">
    <property type="protein sequence ID" value="KAI4375194.1"/>
    <property type="molecule type" value="Genomic_DNA"/>
</dbReference>
<proteinExistence type="predicted"/>
<evidence type="ECO:0000313" key="1">
    <source>
        <dbReference type="EMBL" id="KAI4375194.1"/>
    </source>
</evidence>
<comment type="caution">
    <text evidence="1">The sequence shown here is derived from an EMBL/GenBank/DDBJ whole genome shotgun (WGS) entry which is preliminary data.</text>
</comment>